<dbReference type="EMBL" id="CP038033">
    <property type="protein sequence ID" value="QBQ54879.1"/>
    <property type="molecule type" value="Genomic_DNA"/>
</dbReference>
<feature type="transmembrane region" description="Helical" evidence="9">
    <location>
        <begin position="20"/>
        <end position="43"/>
    </location>
</feature>
<dbReference type="AlphaFoldDB" id="A0A4P7C004"/>
<evidence type="ECO:0000256" key="8">
    <source>
        <dbReference type="SAM" id="Coils"/>
    </source>
</evidence>
<dbReference type="InterPro" id="IPR050330">
    <property type="entry name" value="Bact_OuterMem_StrucFunc"/>
</dbReference>
<dbReference type="PROSITE" id="PS51123">
    <property type="entry name" value="OMPA_2"/>
    <property type="match status" value="1"/>
</dbReference>
<dbReference type="InterPro" id="IPR036737">
    <property type="entry name" value="OmpA-like_sf"/>
</dbReference>
<evidence type="ECO:0000256" key="3">
    <source>
        <dbReference type="ARBA" id="ARBA00022475"/>
    </source>
</evidence>
<accession>A0A4P7C004</accession>
<organism evidence="11 12">
    <name type="scientific">Nitrosococcus wardiae</name>
    <dbReference type="NCBI Taxonomy" id="1814290"/>
    <lineage>
        <taxon>Bacteria</taxon>
        <taxon>Pseudomonadati</taxon>
        <taxon>Pseudomonadota</taxon>
        <taxon>Gammaproteobacteria</taxon>
        <taxon>Chromatiales</taxon>
        <taxon>Chromatiaceae</taxon>
        <taxon>Nitrosococcus</taxon>
    </lineage>
</organism>
<dbReference type="OrthoDB" id="9815217at2"/>
<proteinExistence type="inferred from homology"/>
<dbReference type="Pfam" id="PF00691">
    <property type="entry name" value="OmpA"/>
    <property type="match status" value="1"/>
</dbReference>
<gene>
    <name evidence="11" type="ORF">E3U44_10405</name>
</gene>
<dbReference type="PANTHER" id="PTHR30329:SF21">
    <property type="entry name" value="LIPOPROTEIN YIAD-RELATED"/>
    <property type="match status" value="1"/>
</dbReference>
<feature type="coiled-coil region" evidence="8">
    <location>
        <begin position="102"/>
        <end position="136"/>
    </location>
</feature>
<feature type="domain" description="OmpA-like" evidence="10">
    <location>
        <begin position="145"/>
        <end position="266"/>
    </location>
</feature>
<keyword evidence="5 9" id="KW-1133">Transmembrane helix</keyword>
<evidence type="ECO:0000256" key="4">
    <source>
        <dbReference type="ARBA" id="ARBA00022692"/>
    </source>
</evidence>
<dbReference type="CDD" id="cd07185">
    <property type="entry name" value="OmpA_C-like"/>
    <property type="match status" value="1"/>
</dbReference>
<evidence type="ECO:0000256" key="9">
    <source>
        <dbReference type="SAM" id="Phobius"/>
    </source>
</evidence>
<evidence type="ECO:0000256" key="2">
    <source>
        <dbReference type="ARBA" id="ARBA00008914"/>
    </source>
</evidence>
<evidence type="ECO:0000313" key="11">
    <source>
        <dbReference type="EMBL" id="QBQ54879.1"/>
    </source>
</evidence>
<protein>
    <submittedName>
        <fullName evidence="11">Type VI secretion system protein TssL</fullName>
    </submittedName>
</protein>
<reference evidence="11 12" key="1">
    <citation type="submission" date="2019-03" db="EMBL/GenBank/DDBJ databases">
        <title>The genome sequence of Nitrosococcus wardiae strain D1FHST reveals the archetypal metabolic capacity of ammonia-oxidizing Gammaproteobacteria.</title>
        <authorList>
            <person name="Wang L."/>
            <person name="Lim C.K."/>
            <person name="Hanson T.E."/>
            <person name="Dang H."/>
            <person name="Klotz M.G."/>
        </authorList>
    </citation>
    <scope>NUCLEOTIDE SEQUENCE [LARGE SCALE GENOMIC DNA]</scope>
    <source>
        <strain evidence="11 12">D1FHS</strain>
    </source>
</reference>
<dbReference type="PANTHER" id="PTHR30329">
    <property type="entry name" value="STATOR ELEMENT OF FLAGELLAR MOTOR COMPLEX"/>
    <property type="match status" value="1"/>
</dbReference>
<dbReference type="SUPFAM" id="SSF103088">
    <property type="entry name" value="OmpA-like"/>
    <property type="match status" value="1"/>
</dbReference>
<evidence type="ECO:0000256" key="7">
    <source>
        <dbReference type="PROSITE-ProRule" id="PRU00473"/>
    </source>
</evidence>
<evidence type="ECO:0000259" key="10">
    <source>
        <dbReference type="PROSITE" id="PS51123"/>
    </source>
</evidence>
<dbReference type="InterPro" id="IPR025713">
    <property type="entry name" value="MotB-like_N_dom"/>
</dbReference>
<keyword evidence="12" id="KW-1185">Reference proteome</keyword>
<dbReference type="Pfam" id="PF13677">
    <property type="entry name" value="MotB_plug"/>
    <property type="match status" value="1"/>
</dbReference>
<name>A0A4P7C004_9GAMM</name>
<dbReference type="RefSeq" id="WP_134358070.1">
    <property type="nucleotide sequence ID" value="NZ_CP038033.1"/>
</dbReference>
<dbReference type="KEGG" id="nwr:E3U44_10405"/>
<dbReference type="Proteomes" id="UP000294325">
    <property type="component" value="Chromosome"/>
</dbReference>
<keyword evidence="3" id="KW-1003">Cell membrane</keyword>
<evidence type="ECO:0000313" key="12">
    <source>
        <dbReference type="Proteomes" id="UP000294325"/>
    </source>
</evidence>
<comment type="subcellular location">
    <subcellularLocation>
        <location evidence="1">Cell membrane</location>
        <topology evidence="1">Single-pass membrane protein</topology>
    </subcellularLocation>
</comment>
<evidence type="ECO:0000256" key="6">
    <source>
        <dbReference type="ARBA" id="ARBA00023136"/>
    </source>
</evidence>
<keyword evidence="8" id="KW-0175">Coiled coil</keyword>
<dbReference type="GO" id="GO:0005886">
    <property type="term" value="C:plasma membrane"/>
    <property type="evidence" value="ECO:0007669"/>
    <property type="project" value="UniProtKB-SubCell"/>
</dbReference>
<evidence type="ECO:0000256" key="5">
    <source>
        <dbReference type="ARBA" id="ARBA00022989"/>
    </source>
</evidence>
<sequence>MEQDLIAAESEPQEERSGAPAWVVTLADLMSLLMSFFVLLLSFSELDLQKYKQVAGSMKFAFGVQREIKVKEPPKGTSIIAQEFSPGRPRFTPWDDIRQDTIDETKQTLDFSEARIRDTEAKVAELQDMLQNEIDQGLVVLERIGEQIVIRIQEKGSFPSGSATFSQDFKPVLNKIRIVLKRIEGKIVVAGHTDNLPIHTSRFRSNWELSTARAVSVVHHLFATDEIAPQRFVIAGHADTQPLAPNDTTENRARNRRIEITIMPSSSSNNEQFSVKELMDKP</sequence>
<keyword evidence="6 7" id="KW-0472">Membrane</keyword>
<evidence type="ECO:0000256" key="1">
    <source>
        <dbReference type="ARBA" id="ARBA00004162"/>
    </source>
</evidence>
<dbReference type="Gene3D" id="3.30.1330.60">
    <property type="entry name" value="OmpA-like domain"/>
    <property type="match status" value="1"/>
</dbReference>
<keyword evidence="4 9" id="KW-0812">Transmembrane</keyword>
<comment type="similarity">
    <text evidence="2">Belongs to the MotB family.</text>
</comment>
<dbReference type="InterPro" id="IPR006665">
    <property type="entry name" value="OmpA-like"/>
</dbReference>